<evidence type="ECO:0000256" key="9">
    <source>
        <dbReference type="SAM" id="MobiDB-lite"/>
    </source>
</evidence>
<feature type="transmembrane region" description="Helical" evidence="10">
    <location>
        <begin position="686"/>
        <end position="710"/>
    </location>
</feature>
<evidence type="ECO:0000256" key="10">
    <source>
        <dbReference type="SAM" id="Phobius"/>
    </source>
</evidence>
<feature type="transmembrane region" description="Helical" evidence="10">
    <location>
        <begin position="566"/>
        <end position="586"/>
    </location>
</feature>
<dbReference type="PANTHER" id="PTHR11804:SF84">
    <property type="entry name" value="SACCHAROLYSIN"/>
    <property type="match status" value="1"/>
</dbReference>
<organism evidence="12 13">
    <name type="scientific">Gymnopilus dilepis</name>
    <dbReference type="NCBI Taxonomy" id="231916"/>
    <lineage>
        <taxon>Eukaryota</taxon>
        <taxon>Fungi</taxon>
        <taxon>Dikarya</taxon>
        <taxon>Basidiomycota</taxon>
        <taxon>Agaricomycotina</taxon>
        <taxon>Agaricomycetes</taxon>
        <taxon>Agaricomycetidae</taxon>
        <taxon>Agaricales</taxon>
        <taxon>Agaricineae</taxon>
        <taxon>Hymenogastraceae</taxon>
        <taxon>Gymnopilus</taxon>
    </lineage>
</organism>
<comment type="function">
    <text evidence="7">Cleaves proteins, imported into the mitochondrion, to their mature size. While most mitochondrial precursor proteins are processed to the mature form in one step by mitochondrial processing peptidase (MPP), the sequential cleavage by MIP of an octapeptide after initial processing by MPP is a required step for a subgroup of nuclear-encoded precursor proteins destined for the matrix or the inner membrane.</text>
</comment>
<dbReference type="InterPro" id="IPR024080">
    <property type="entry name" value="Neurolysin/TOP_N"/>
</dbReference>
<keyword evidence="13" id="KW-1185">Reference proteome</keyword>
<dbReference type="GO" id="GO:0006508">
    <property type="term" value="P:proteolysis"/>
    <property type="evidence" value="ECO:0007669"/>
    <property type="project" value="UniProtKB-KW"/>
</dbReference>
<keyword evidence="10" id="KW-0472">Membrane</keyword>
<comment type="caution">
    <text evidence="12">The sequence shown here is derived from an EMBL/GenBank/DDBJ whole genome shotgun (WGS) entry which is preliminary data.</text>
</comment>
<evidence type="ECO:0000313" key="12">
    <source>
        <dbReference type="EMBL" id="PPR06210.1"/>
    </source>
</evidence>
<proteinExistence type="inferred from homology"/>
<dbReference type="Gene3D" id="3.40.390.10">
    <property type="entry name" value="Collagenase (Catalytic Domain)"/>
    <property type="match status" value="1"/>
</dbReference>
<dbReference type="PANTHER" id="PTHR11804">
    <property type="entry name" value="PROTEASE M3 THIMET OLIGOPEPTIDASE-RELATED"/>
    <property type="match status" value="1"/>
</dbReference>
<evidence type="ECO:0000256" key="4">
    <source>
        <dbReference type="ARBA" id="ARBA00022801"/>
    </source>
</evidence>
<dbReference type="SUPFAM" id="SSF55486">
    <property type="entry name" value="Metalloproteases ('zincins'), catalytic domain"/>
    <property type="match status" value="1"/>
</dbReference>
<dbReference type="InParanoid" id="A0A409YT87"/>
<gene>
    <name evidence="12" type="ORF">CVT26_005469</name>
</gene>
<feature type="region of interest" description="Disordered" evidence="9">
    <location>
        <begin position="1"/>
        <end position="22"/>
    </location>
</feature>
<dbReference type="FunFam" id="3.40.390.10:FF:000074">
    <property type="entry name" value="Metalloprotease"/>
    <property type="match status" value="1"/>
</dbReference>
<feature type="transmembrane region" description="Helical" evidence="10">
    <location>
        <begin position="466"/>
        <end position="487"/>
    </location>
</feature>
<evidence type="ECO:0000256" key="1">
    <source>
        <dbReference type="ARBA" id="ARBA00006040"/>
    </source>
</evidence>
<evidence type="ECO:0000256" key="2">
    <source>
        <dbReference type="ARBA" id="ARBA00022670"/>
    </source>
</evidence>
<dbReference type="Gene3D" id="1.10.1370.10">
    <property type="entry name" value="Neurolysin, domain 3"/>
    <property type="match status" value="1"/>
</dbReference>
<keyword evidence="2 8" id="KW-0645">Protease</keyword>
<reference evidence="12 13" key="1">
    <citation type="journal article" date="2018" name="Evol. Lett.">
        <title>Horizontal gene cluster transfer increased hallucinogenic mushroom diversity.</title>
        <authorList>
            <person name="Reynolds H.T."/>
            <person name="Vijayakumar V."/>
            <person name="Gluck-Thaler E."/>
            <person name="Korotkin H.B."/>
            <person name="Matheny P.B."/>
            <person name="Slot J.C."/>
        </authorList>
    </citation>
    <scope>NUCLEOTIDE SEQUENCE [LARGE SCALE GENOMIC DNA]</scope>
    <source>
        <strain evidence="12 13">SRW20</strain>
    </source>
</reference>
<keyword evidence="5 8" id="KW-0862">Zinc</keyword>
<keyword evidence="10" id="KW-0812">Transmembrane</keyword>
<dbReference type="InterPro" id="IPR001567">
    <property type="entry name" value="Pept_M3A_M3B_dom"/>
</dbReference>
<keyword evidence="10" id="KW-1133">Transmembrane helix</keyword>
<dbReference type="Pfam" id="PF11017">
    <property type="entry name" value="DUF2855"/>
    <property type="match status" value="1"/>
</dbReference>
<evidence type="ECO:0000256" key="6">
    <source>
        <dbReference type="ARBA" id="ARBA00023049"/>
    </source>
</evidence>
<comment type="cofactor">
    <cofactor evidence="8">
        <name>Zn(2+)</name>
        <dbReference type="ChEBI" id="CHEBI:29105"/>
    </cofactor>
    <text evidence="8">Binds 1 zinc ion.</text>
</comment>
<dbReference type="InterPro" id="IPR024077">
    <property type="entry name" value="Neurolysin/TOP_dom2"/>
</dbReference>
<sequence length="1494" mass="168767">MSSMSKTDTKTNISLCSPRPSSGQDPNFAILAFSKRPSDSEIPSNHVLLRVDKFGFSANNVTYQALGEHPHFRYFDFHPAPSTADGKCSPKTHGLTPVWGFGTVLRSTHPKIQDGEKVYGYLAPSRYLLLPVAPNDVNKVAFYVPRPHLPKDRRPYNQILRCASDPQYTPTPLAEDLTMLYRPLFWTSYWSEDWLNTSNYRGGVNTILLSSASSKTAFCLAYIIGKRIKKGEVDSKMTIVGLTSKKNVEFTRKLGLYHDVVSYDSFSSSLPFEKTQGQRWIYIDFAGNEELNKKIYDYFASPYSATLVAAIALGVTNLSPGAAKGSNMEWSMEKPAGFASSSPASSPKGSSAAPSPSTFPPKVEQFFMPEWLDIRKRQLSVQDIVKRQNQAWKELMQDCQRWVELERVYGAENVLQAYRKLVKDGVGPEKGLIWSLWDAEDGVGEGKEGRSAGQETVDSVSLNSTFLSTFFLGIYTVVYFGTIYIYSTSKSSRHWLVVGAISLLYVLYALQASIAWGTTTTQPQNDGVGAEWAAFVILTCNYFLGALADALLVWRCFNVWGRSVRAVSLATILLVSEVAYLCVIIAKAAKDSESSSPLPSHSLNKLTAGGLFLALATTLLLTSLISYRIHFTCKQDLRSGSRNLFKHIVEIIVQSAAAHALVTLMTAICVAIPVNEGNVASVTSAQLYMAALYPFTAGIAPTIMVARVAFANRHERVASWADSTNAPVSSLQFDHGTSGTQCDQSAGGVTRVDSVLRQMGRYESLTVSFFRGCKIRDSPPAALREWVDVSFLFLVISRTMLPSPLHAPQLPLIWQHTPEDILKETKTAIEKYKEALDKVGLLGNQDCNFESVFITLMNAYTDFSAITEQLKFYKEVSAAQDLRDAAGEAEKLVDSFNVERAMRLDIFQAKVAAQENIQKSGRWDSLNSEERLLVERMIRDGKRDGLGLSEAKRLEVISLKKELDLVCSEFSRNLNEEDGSISFTEEELDGVPHEELAAFTLTTEEDKKIYTVKYRDPHFFSTYSLAKDPATRKKAYESYQSRAAVNVPVFARAMKLRCKIAALLGYDNWADYVTEIKMAKDGQTFLDNLEEKLKPLGKREIEGLLELKKHEHEEKGLPFDGKFYQWDYGYYHRILLKQELSIDGLLIKQYFPVSHVVPEVLFIYQHLFGLRFEEVKDASTWHPEVQLFAVWEKDAVDESGFLGYFYLDLHPRHGKYSHNAVWPLIEGYELPDKGRKYPVLAMVANLAKPTPERPALMRHHDVWVFFHEMGHIFHSLLSRTQFSRFHGFKYDSVRSKFDPSAHSHQCFVYSVTRDFEEAPSQMLENWCWEPKVLARLSSHYETKEPLPAELIDALIKTRNMDTGIFYLQQVFRAKWDLIIHMNPVHEDYTHLWCTLCKEVDLQEYDKETPGHTAFNHPFGGYDVGYYGYAWSQVFAEDMYETGFKADPLDPARGKRYRDIVLFPGGSRDEIDILKEFLGRPPSNEAFMRRIMGIA</sequence>
<dbReference type="EMBL" id="NHYE01000361">
    <property type="protein sequence ID" value="PPR06210.1"/>
    <property type="molecule type" value="Genomic_DNA"/>
</dbReference>
<dbReference type="OrthoDB" id="534666at2759"/>
<comment type="similarity">
    <text evidence="1 8">Belongs to the peptidase M3 family.</text>
</comment>
<dbReference type="GO" id="GO:0046872">
    <property type="term" value="F:metal ion binding"/>
    <property type="evidence" value="ECO:0007669"/>
    <property type="project" value="UniProtKB-UniRule"/>
</dbReference>
<evidence type="ECO:0000259" key="11">
    <source>
        <dbReference type="Pfam" id="PF01432"/>
    </source>
</evidence>
<feature type="transmembrane region" description="Helical" evidence="10">
    <location>
        <begin position="532"/>
        <end position="554"/>
    </location>
</feature>
<evidence type="ECO:0000256" key="7">
    <source>
        <dbReference type="ARBA" id="ARBA00025208"/>
    </source>
</evidence>
<feature type="region of interest" description="Disordered" evidence="9">
    <location>
        <begin position="335"/>
        <end position="359"/>
    </location>
</feature>
<feature type="domain" description="Peptidase M3A/M3B catalytic" evidence="11">
    <location>
        <begin position="1026"/>
        <end position="1490"/>
    </location>
</feature>
<dbReference type="Pfam" id="PF01432">
    <property type="entry name" value="Peptidase_M3"/>
    <property type="match status" value="1"/>
</dbReference>
<dbReference type="GO" id="GO:0005758">
    <property type="term" value="C:mitochondrial intermembrane space"/>
    <property type="evidence" value="ECO:0007669"/>
    <property type="project" value="TreeGrafter"/>
</dbReference>
<evidence type="ECO:0000313" key="13">
    <source>
        <dbReference type="Proteomes" id="UP000284706"/>
    </source>
</evidence>
<evidence type="ECO:0000256" key="5">
    <source>
        <dbReference type="ARBA" id="ARBA00022833"/>
    </source>
</evidence>
<feature type="compositionally biased region" description="Low complexity" evidence="9">
    <location>
        <begin position="335"/>
        <end position="356"/>
    </location>
</feature>
<name>A0A409YT87_9AGAR</name>
<evidence type="ECO:0000256" key="3">
    <source>
        <dbReference type="ARBA" id="ARBA00022723"/>
    </source>
</evidence>
<keyword evidence="4 8" id="KW-0378">Hydrolase</keyword>
<feature type="transmembrane region" description="Helical" evidence="10">
    <location>
        <begin position="606"/>
        <end position="627"/>
    </location>
</feature>
<feature type="transmembrane region" description="Helical" evidence="10">
    <location>
        <begin position="648"/>
        <end position="674"/>
    </location>
</feature>
<dbReference type="Gene3D" id="1.20.1050.40">
    <property type="entry name" value="Endopeptidase. Chain P, domain 1"/>
    <property type="match status" value="1"/>
</dbReference>
<dbReference type="InterPro" id="IPR045090">
    <property type="entry name" value="Pept_M3A_M3B"/>
</dbReference>
<accession>A0A409YT87</accession>
<keyword evidence="3 8" id="KW-0479">Metal-binding</keyword>
<evidence type="ECO:0000256" key="8">
    <source>
        <dbReference type="RuleBase" id="RU003435"/>
    </source>
</evidence>
<dbReference type="GO" id="GO:0006518">
    <property type="term" value="P:peptide metabolic process"/>
    <property type="evidence" value="ECO:0007669"/>
    <property type="project" value="TreeGrafter"/>
</dbReference>
<protein>
    <recommendedName>
        <fullName evidence="11">Peptidase M3A/M3B catalytic domain-containing protein</fullName>
    </recommendedName>
</protein>
<dbReference type="InterPro" id="IPR024079">
    <property type="entry name" value="MetalloPept_cat_dom_sf"/>
</dbReference>
<feature type="transmembrane region" description="Helical" evidence="10">
    <location>
        <begin position="494"/>
        <end position="512"/>
    </location>
</feature>
<dbReference type="Proteomes" id="UP000284706">
    <property type="component" value="Unassembled WGS sequence"/>
</dbReference>
<dbReference type="GO" id="GO:0004222">
    <property type="term" value="F:metalloendopeptidase activity"/>
    <property type="evidence" value="ECO:0007669"/>
    <property type="project" value="InterPro"/>
</dbReference>
<dbReference type="CDD" id="cd06455">
    <property type="entry name" value="M3A_TOP"/>
    <property type="match status" value="1"/>
</dbReference>
<keyword evidence="6 8" id="KW-0482">Metalloprotease</keyword>
<dbReference type="InterPro" id="IPR021276">
    <property type="entry name" value="DUF2855"/>
</dbReference>